<reference evidence="4 5" key="1">
    <citation type="submission" date="2024-03" db="EMBL/GenBank/DDBJ databases">
        <title>Aureococcus anophagefferens CCMP1851 and Kratosvirus quantuckense: Draft genome of a second virus-susceptible host strain in the model system.</title>
        <authorList>
            <person name="Chase E."/>
            <person name="Truchon A.R."/>
            <person name="Schepens W."/>
            <person name="Wilhelm S.W."/>
        </authorList>
    </citation>
    <scope>NUCLEOTIDE SEQUENCE [LARGE SCALE GENOMIC DNA]</scope>
    <source>
        <strain evidence="4 5">CCMP1851</strain>
    </source>
</reference>
<gene>
    <name evidence="4" type="ORF">SO694_00082012</name>
</gene>
<feature type="region of interest" description="Disordered" evidence="3">
    <location>
        <begin position="447"/>
        <end position="466"/>
    </location>
</feature>
<organism evidence="4 5">
    <name type="scientific">Aureococcus anophagefferens</name>
    <name type="common">Harmful bloom alga</name>
    <dbReference type="NCBI Taxonomy" id="44056"/>
    <lineage>
        <taxon>Eukaryota</taxon>
        <taxon>Sar</taxon>
        <taxon>Stramenopiles</taxon>
        <taxon>Ochrophyta</taxon>
        <taxon>Pelagophyceae</taxon>
        <taxon>Pelagomonadales</taxon>
        <taxon>Pelagomonadaceae</taxon>
        <taxon>Aureococcus</taxon>
    </lineage>
</organism>
<accession>A0ABR1FJ29</accession>
<feature type="region of interest" description="Disordered" evidence="3">
    <location>
        <begin position="398"/>
        <end position="438"/>
    </location>
</feature>
<dbReference type="PANTHER" id="PTHR11242">
    <property type="entry name" value="ARYL HYDROCARBON RECEPTOR INTERACTING PROTEIN RELATED"/>
    <property type="match status" value="1"/>
</dbReference>
<keyword evidence="5" id="KW-1185">Reference proteome</keyword>
<dbReference type="SUPFAM" id="SSF48452">
    <property type="entry name" value="TPR-like"/>
    <property type="match status" value="1"/>
</dbReference>
<dbReference type="Proteomes" id="UP001363151">
    <property type="component" value="Unassembled WGS sequence"/>
</dbReference>
<feature type="compositionally biased region" description="Basic and acidic residues" evidence="3">
    <location>
        <begin position="340"/>
        <end position="351"/>
    </location>
</feature>
<evidence type="ECO:0000256" key="2">
    <source>
        <dbReference type="ARBA" id="ARBA00022803"/>
    </source>
</evidence>
<feature type="compositionally biased region" description="Basic and acidic residues" evidence="3">
    <location>
        <begin position="415"/>
        <end position="433"/>
    </location>
</feature>
<dbReference type="SMART" id="SM00028">
    <property type="entry name" value="TPR"/>
    <property type="match status" value="1"/>
</dbReference>
<feature type="region of interest" description="Disordered" evidence="3">
    <location>
        <begin position="340"/>
        <end position="366"/>
    </location>
</feature>
<proteinExistence type="predicted"/>
<keyword evidence="1" id="KW-0677">Repeat</keyword>
<comment type="caution">
    <text evidence="4">The sequence shown here is derived from an EMBL/GenBank/DDBJ whole genome shotgun (WGS) entry which is preliminary data.</text>
</comment>
<dbReference type="InterPro" id="IPR011990">
    <property type="entry name" value="TPR-like_helical_dom_sf"/>
</dbReference>
<dbReference type="Gene3D" id="1.25.40.10">
    <property type="entry name" value="Tetratricopeptide repeat domain"/>
    <property type="match status" value="1"/>
</dbReference>
<feature type="compositionally biased region" description="Basic and acidic residues" evidence="3">
    <location>
        <begin position="578"/>
        <end position="598"/>
    </location>
</feature>
<dbReference type="InterPro" id="IPR039663">
    <property type="entry name" value="AIP/AIPL1/TTC9"/>
</dbReference>
<evidence type="ECO:0000256" key="1">
    <source>
        <dbReference type="ARBA" id="ARBA00022737"/>
    </source>
</evidence>
<dbReference type="PANTHER" id="PTHR11242:SF0">
    <property type="entry name" value="TPR_REGION DOMAIN-CONTAINING PROTEIN"/>
    <property type="match status" value="1"/>
</dbReference>
<dbReference type="EMBL" id="JBBJCI010000373">
    <property type="protein sequence ID" value="KAK7231811.1"/>
    <property type="molecule type" value="Genomic_DNA"/>
</dbReference>
<protein>
    <submittedName>
        <fullName evidence="4">Uncharacterized protein</fullName>
    </submittedName>
</protein>
<feature type="region of interest" description="Disordered" evidence="3">
    <location>
        <begin position="572"/>
        <end position="598"/>
    </location>
</feature>
<dbReference type="InterPro" id="IPR019734">
    <property type="entry name" value="TPR_rpt"/>
</dbReference>
<evidence type="ECO:0000313" key="4">
    <source>
        <dbReference type="EMBL" id="KAK7231811.1"/>
    </source>
</evidence>
<evidence type="ECO:0000313" key="5">
    <source>
        <dbReference type="Proteomes" id="UP001363151"/>
    </source>
</evidence>
<sequence>MAPGPPATWSACGRAGAGAAGYGEAPDDGCIARPEGAARPSAAPAPAEARADAMSGGMMDAKIDGTPFGVLMQQAVKLKTHVHKVDRVKFDRWPKFYQNTAFIKDDQKAERAIEDFDARMAVAQRYKAAADAHLRGGDPMQAGMHYEWAAGLFRWATTLDDNWRKKSLDDEDILEESYDGDTPARREAIDAFKLACYLNIARAYFKQREWTTARQACDWALRLDGSSDKALFLRATILVEPVSHGSTERDDAIVDLEQAETLLVAATAAAAARDDLDDAACERLVDDLGKRKKQVRSLLAELRRLRQLGKAQDKAYGGMFDRGEVYDGDETARRRLADAEDAKALPDDHSKPLAPGDGTFSSTPGPEAELAAAEKVLADYERRGKSKEAAELRKGLGEAKAKLQQARSEGPPPMDFRKPTKAMRDDAKARGIDLDDPAVVDMLEELQREQRETATPEGRKRRDVREAAEAKASAMSMRDLIRSLKALGVPHGHCDTKGELKDLYVLACVDVDEAKAAAAAGARAPRAPPAAEAVNSWKFTFLFATLFLAYRLWTTNLLGPLLGGAAPGDAPAAPLGDRNPHLDADEPDFAARDWTDEF</sequence>
<name>A0ABR1FJ29_AURAN</name>
<keyword evidence="2" id="KW-0802">TPR repeat</keyword>
<evidence type="ECO:0000256" key="3">
    <source>
        <dbReference type="SAM" id="MobiDB-lite"/>
    </source>
</evidence>